<dbReference type="Gene3D" id="3.40.800.20">
    <property type="entry name" value="Histone deacetylase domain"/>
    <property type="match status" value="1"/>
</dbReference>
<comment type="similarity">
    <text evidence="1">Belongs to the histone deacetylase family.</text>
</comment>
<dbReference type="PANTHER" id="PTHR10625:SF10">
    <property type="entry name" value="HISTONE DEACETYLASE HDAC1"/>
    <property type="match status" value="1"/>
</dbReference>
<dbReference type="PRINTS" id="PR01270">
    <property type="entry name" value="HDASUPER"/>
</dbReference>
<organism evidence="4 5">
    <name type="scientific">Methylorubrum rhodinum</name>
    <dbReference type="NCBI Taxonomy" id="29428"/>
    <lineage>
        <taxon>Bacteria</taxon>
        <taxon>Pseudomonadati</taxon>
        <taxon>Pseudomonadota</taxon>
        <taxon>Alphaproteobacteria</taxon>
        <taxon>Hyphomicrobiales</taxon>
        <taxon>Methylobacteriaceae</taxon>
        <taxon>Methylorubrum</taxon>
    </lineage>
</organism>
<dbReference type="Proteomes" id="UP000583454">
    <property type="component" value="Unassembled WGS sequence"/>
</dbReference>
<gene>
    <name evidence="4" type="ORF">HNR00_004576</name>
</gene>
<dbReference type="InterPro" id="IPR023801">
    <property type="entry name" value="His_deacetylse_dom"/>
</dbReference>
<proteinExistence type="inferred from homology"/>
<dbReference type="PANTHER" id="PTHR10625">
    <property type="entry name" value="HISTONE DEACETYLASE HDAC1-RELATED"/>
    <property type="match status" value="1"/>
</dbReference>
<protein>
    <submittedName>
        <fullName evidence="4">Acetoin utilization deacetylase AcuC-like enzyme</fullName>
    </submittedName>
</protein>
<dbReference type="SUPFAM" id="SSF52768">
    <property type="entry name" value="Arginase/deacetylase"/>
    <property type="match status" value="1"/>
</dbReference>
<dbReference type="AlphaFoldDB" id="A0A840ZP40"/>
<dbReference type="CDD" id="cd11599">
    <property type="entry name" value="HDAC_classII_2"/>
    <property type="match status" value="1"/>
</dbReference>
<keyword evidence="5" id="KW-1185">Reference proteome</keyword>
<evidence type="ECO:0000259" key="3">
    <source>
        <dbReference type="Pfam" id="PF00850"/>
    </source>
</evidence>
<feature type="domain" description="Histone deacetylase" evidence="3">
    <location>
        <begin position="44"/>
        <end position="330"/>
    </location>
</feature>
<dbReference type="EMBL" id="JACHOP010000029">
    <property type="protein sequence ID" value="MBB5759839.1"/>
    <property type="molecule type" value="Genomic_DNA"/>
</dbReference>
<dbReference type="InterPro" id="IPR037138">
    <property type="entry name" value="His_deacetylse_dom_sf"/>
</dbReference>
<dbReference type="GO" id="GO:0004407">
    <property type="term" value="F:histone deacetylase activity"/>
    <property type="evidence" value="ECO:0007669"/>
    <property type="project" value="TreeGrafter"/>
</dbReference>
<accession>A0A840ZP40</accession>
<feature type="region of interest" description="Disordered" evidence="2">
    <location>
        <begin position="1"/>
        <end position="21"/>
    </location>
</feature>
<name>A0A840ZP40_9HYPH</name>
<dbReference type="InterPro" id="IPR023696">
    <property type="entry name" value="Ureohydrolase_dom_sf"/>
</dbReference>
<dbReference type="GO" id="GO:0040029">
    <property type="term" value="P:epigenetic regulation of gene expression"/>
    <property type="evidence" value="ECO:0007669"/>
    <property type="project" value="TreeGrafter"/>
</dbReference>
<evidence type="ECO:0000256" key="2">
    <source>
        <dbReference type="SAM" id="MobiDB-lite"/>
    </source>
</evidence>
<dbReference type="InterPro" id="IPR000286">
    <property type="entry name" value="HDACs"/>
</dbReference>
<sequence>MPALLPGGYKRGRANAETRPGGHALSTLYVTHPSALEHATPPGHPERPARMQAVERALEDERFSALVRSHAPKSDPSVAELVHPAAFVAELVEASPKEGLLQIDSDTLMSPGSLNTCLHAIGGSVHAVDAVMKGECANAFVAMRPPGHHAEISRAMGFCLFNHAAIAVRHAQKNLGAARVALVDWDVHHGNGSQDIFWADKDVMYASTHQMPLFPGSGSPSERGDHDTIVNVPLRAFDDGAVFREAFEKRILPRLDAFKPDLIVISAGFDAHKLDPLANVQLDEADFGWATRRLMELADRHAGGRIVSILEGGYSLDGLARSVAAHMDALMGR</sequence>
<evidence type="ECO:0000313" key="4">
    <source>
        <dbReference type="EMBL" id="MBB5759839.1"/>
    </source>
</evidence>
<comment type="caution">
    <text evidence="4">The sequence shown here is derived from an EMBL/GenBank/DDBJ whole genome shotgun (WGS) entry which is preliminary data.</text>
</comment>
<dbReference type="Pfam" id="PF00850">
    <property type="entry name" value="Hist_deacetyl"/>
    <property type="match status" value="1"/>
</dbReference>
<evidence type="ECO:0000313" key="5">
    <source>
        <dbReference type="Proteomes" id="UP000583454"/>
    </source>
</evidence>
<reference evidence="4 5" key="1">
    <citation type="submission" date="2020-08" db="EMBL/GenBank/DDBJ databases">
        <title>Genomic Encyclopedia of Type Strains, Phase IV (KMG-IV): sequencing the most valuable type-strain genomes for metagenomic binning, comparative biology and taxonomic classification.</title>
        <authorList>
            <person name="Goeker M."/>
        </authorList>
    </citation>
    <scope>NUCLEOTIDE SEQUENCE [LARGE SCALE GENOMIC DNA]</scope>
    <source>
        <strain evidence="4 5">DSM 2163</strain>
    </source>
</reference>
<evidence type="ECO:0000256" key="1">
    <source>
        <dbReference type="ARBA" id="ARBA00005947"/>
    </source>
</evidence>